<dbReference type="PROSITE" id="PS50249">
    <property type="entry name" value="MPN"/>
    <property type="match status" value="1"/>
</dbReference>
<dbReference type="InterPro" id="IPR050242">
    <property type="entry name" value="JAMM_MPN+_peptidase_M67A"/>
</dbReference>
<reference evidence="2" key="1">
    <citation type="journal article" date="2014" name="PLoS ONE">
        <title>Transcriptome-Based Identification of ABC Transporters in the Western Tarnished Plant Bug Lygus hesperus.</title>
        <authorList>
            <person name="Hull J.J."/>
            <person name="Chaney K."/>
            <person name="Geib S.M."/>
            <person name="Fabrick J.A."/>
            <person name="Brent C.S."/>
            <person name="Walsh D."/>
            <person name="Lavine L.C."/>
        </authorList>
    </citation>
    <scope>NUCLEOTIDE SEQUENCE</scope>
</reference>
<dbReference type="SMART" id="SM00232">
    <property type="entry name" value="JAB_MPN"/>
    <property type="match status" value="1"/>
</dbReference>
<dbReference type="SUPFAM" id="SSF102712">
    <property type="entry name" value="JAB1/MPN domain"/>
    <property type="match status" value="1"/>
</dbReference>
<keyword evidence="2" id="KW-0647">Proteasome</keyword>
<gene>
    <name evidence="2" type="primary">rpn11</name>
    <name evidence="2" type="ORF">CM83_98769</name>
    <name evidence="3" type="ORF">g.97895</name>
</gene>
<evidence type="ECO:0000259" key="1">
    <source>
        <dbReference type="PROSITE" id="PS50249"/>
    </source>
</evidence>
<reference evidence="3" key="3">
    <citation type="journal article" date="2016" name="Gigascience">
        <title>De novo construction of an expanded transcriptome assembly for the western tarnished plant bug, Lygus hesperus.</title>
        <authorList>
            <person name="Tassone E.E."/>
            <person name="Geib S.M."/>
            <person name="Hall B."/>
            <person name="Fabrick J.A."/>
            <person name="Brent C.S."/>
            <person name="Hull J.J."/>
        </authorList>
    </citation>
    <scope>NUCLEOTIDE SEQUENCE</scope>
</reference>
<evidence type="ECO:0000313" key="3">
    <source>
        <dbReference type="EMBL" id="JAQ08361.1"/>
    </source>
</evidence>
<accession>A0A0A9YR84</accession>
<dbReference type="EMBL" id="GBHO01009488">
    <property type="protein sequence ID" value="JAG34116.1"/>
    <property type="molecule type" value="Transcribed_RNA"/>
</dbReference>
<dbReference type="Pfam" id="PF01398">
    <property type="entry name" value="JAB"/>
    <property type="match status" value="1"/>
</dbReference>
<proteinExistence type="predicted"/>
<dbReference type="Gene3D" id="3.40.140.10">
    <property type="entry name" value="Cytidine Deaminase, domain 2"/>
    <property type="match status" value="1"/>
</dbReference>
<sequence length="110" mass="12235">MPQTATGQSVEAVDPEYQVHMLDKLKLVGRHENVVGWYHSHPGFGCWLSSEDVATASSYENLTPRSVSVVVDPVQSVRGKVIIDAFRTIPRELLMMMTQGMQDPNYTGIT</sequence>
<reference evidence="2" key="2">
    <citation type="submission" date="2014-07" db="EMBL/GenBank/DDBJ databases">
        <authorList>
            <person name="Hull J."/>
        </authorList>
    </citation>
    <scope>NUCLEOTIDE SEQUENCE</scope>
</reference>
<dbReference type="PANTHER" id="PTHR10410">
    <property type="entry name" value="EUKARYOTIC TRANSLATION INITIATION FACTOR 3 -RELATED"/>
    <property type="match status" value="1"/>
</dbReference>
<dbReference type="EMBL" id="GDHC01010268">
    <property type="protein sequence ID" value="JAQ08361.1"/>
    <property type="molecule type" value="Transcribed_RNA"/>
</dbReference>
<dbReference type="InterPro" id="IPR000555">
    <property type="entry name" value="JAMM/MPN+_dom"/>
</dbReference>
<dbReference type="GO" id="GO:0008237">
    <property type="term" value="F:metallopeptidase activity"/>
    <property type="evidence" value="ECO:0007669"/>
    <property type="project" value="InterPro"/>
</dbReference>
<dbReference type="AlphaFoldDB" id="A0A0A9YR84"/>
<organism evidence="2">
    <name type="scientific">Lygus hesperus</name>
    <name type="common">Western plant bug</name>
    <dbReference type="NCBI Taxonomy" id="30085"/>
    <lineage>
        <taxon>Eukaryota</taxon>
        <taxon>Metazoa</taxon>
        <taxon>Ecdysozoa</taxon>
        <taxon>Arthropoda</taxon>
        <taxon>Hexapoda</taxon>
        <taxon>Insecta</taxon>
        <taxon>Pterygota</taxon>
        <taxon>Neoptera</taxon>
        <taxon>Paraneoptera</taxon>
        <taxon>Hemiptera</taxon>
        <taxon>Heteroptera</taxon>
        <taxon>Panheteroptera</taxon>
        <taxon>Cimicomorpha</taxon>
        <taxon>Miridae</taxon>
        <taxon>Mirini</taxon>
        <taxon>Lygus</taxon>
    </lineage>
</organism>
<protein>
    <submittedName>
        <fullName evidence="2">26S proteasome regulatory subunit rpn11</fullName>
    </submittedName>
</protein>
<evidence type="ECO:0000313" key="2">
    <source>
        <dbReference type="EMBL" id="JAG34116.1"/>
    </source>
</evidence>
<dbReference type="MEROPS" id="M67.A11"/>
<dbReference type="GO" id="GO:0000502">
    <property type="term" value="C:proteasome complex"/>
    <property type="evidence" value="ECO:0007669"/>
    <property type="project" value="UniProtKB-KW"/>
</dbReference>
<name>A0A0A9YR84_LYGHE</name>
<dbReference type="InterPro" id="IPR037518">
    <property type="entry name" value="MPN"/>
</dbReference>
<feature type="domain" description="MPN" evidence="1">
    <location>
        <begin position="1"/>
        <end position="92"/>
    </location>
</feature>